<dbReference type="Pfam" id="PF05949">
    <property type="entry name" value="DUF881"/>
    <property type="match status" value="1"/>
</dbReference>
<organism evidence="5">
    <name type="scientific">Schaalia odontolytica</name>
    <dbReference type="NCBI Taxonomy" id="1660"/>
    <lineage>
        <taxon>Bacteria</taxon>
        <taxon>Bacillati</taxon>
        <taxon>Actinomycetota</taxon>
        <taxon>Actinomycetes</taxon>
        <taxon>Actinomycetales</taxon>
        <taxon>Actinomycetaceae</taxon>
        <taxon>Schaalia</taxon>
    </lineage>
</organism>
<evidence type="ECO:0000256" key="3">
    <source>
        <dbReference type="SAM" id="MobiDB-lite"/>
    </source>
</evidence>
<keyword evidence="4" id="KW-1133">Transmembrane helix</keyword>
<evidence type="ECO:0000256" key="4">
    <source>
        <dbReference type="SAM" id="Phobius"/>
    </source>
</evidence>
<evidence type="ECO:0000256" key="2">
    <source>
        <dbReference type="SAM" id="Coils"/>
    </source>
</evidence>
<evidence type="ECO:0000256" key="1">
    <source>
        <dbReference type="ARBA" id="ARBA00009108"/>
    </source>
</evidence>
<dbReference type="AlphaFoldDB" id="A0A6N2TKE1"/>
<sequence>MGQHAKKSQGTGQDEMGEAGEKALNDSSSKPLGTRLKAAILAMPRGTHLLLFVICLILGIALVTQVRAQRTDPLTSLSQEELVELLDNLSVQEQNLRVERGKLESQVSQLEDESQKEEAAANAAKKAEEQAKINSGQVAVHGPGIEMVISDPTHSLSATHFVMALGELRNAGSEASEINGHRVTVSSSFTSDGGVISVDGQALSSPYVWKVIGDSQTISTALEIQAGSAAQMRAKGASVTITQMKDLTITSISTPKSPEFAKQIG</sequence>
<dbReference type="EMBL" id="CACRSM010000002">
    <property type="protein sequence ID" value="VYT05379.1"/>
    <property type="molecule type" value="Genomic_DNA"/>
</dbReference>
<evidence type="ECO:0008006" key="6">
    <source>
        <dbReference type="Google" id="ProtNLM"/>
    </source>
</evidence>
<dbReference type="PANTHER" id="PTHR37313:SF2">
    <property type="entry name" value="UPF0749 PROTEIN YLXX"/>
    <property type="match status" value="1"/>
</dbReference>
<keyword evidence="4" id="KW-0472">Membrane</keyword>
<feature type="transmembrane region" description="Helical" evidence="4">
    <location>
        <begin position="49"/>
        <end position="68"/>
    </location>
</feature>
<dbReference type="PANTHER" id="PTHR37313">
    <property type="entry name" value="UPF0749 PROTEIN RV1825"/>
    <property type="match status" value="1"/>
</dbReference>
<protein>
    <recommendedName>
        <fullName evidence="6">DUF881 domain-containing protein</fullName>
    </recommendedName>
</protein>
<dbReference type="InterPro" id="IPR010273">
    <property type="entry name" value="DUF881"/>
</dbReference>
<name>A0A6N2TKE1_9ACTO</name>
<proteinExistence type="inferred from homology"/>
<dbReference type="Gene3D" id="3.30.70.1880">
    <property type="entry name" value="Protein of unknown function DUF881"/>
    <property type="match status" value="1"/>
</dbReference>
<feature type="region of interest" description="Disordered" evidence="3">
    <location>
        <begin position="1"/>
        <end position="29"/>
    </location>
</feature>
<gene>
    <name evidence="5" type="ORF">AOLFYP35_01381</name>
</gene>
<reference evidence="5" key="1">
    <citation type="submission" date="2019-11" db="EMBL/GenBank/DDBJ databases">
        <authorList>
            <person name="Feng L."/>
        </authorList>
    </citation>
    <scope>NUCLEOTIDE SEQUENCE</scope>
    <source>
        <strain evidence="5">AodontolyticusLFYP35</strain>
    </source>
</reference>
<evidence type="ECO:0000313" key="5">
    <source>
        <dbReference type="EMBL" id="VYT05379.1"/>
    </source>
</evidence>
<keyword evidence="4" id="KW-0812">Transmembrane</keyword>
<comment type="similarity">
    <text evidence="1">Belongs to the UPF0749 family.</text>
</comment>
<dbReference type="GO" id="GO:0005886">
    <property type="term" value="C:plasma membrane"/>
    <property type="evidence" value="ECO:0007669"/>
    <property type="project" value="TreeGrafter"/>
</dbReference>
<accession>A0A6N2TKE1</accession>
<keyword evidence="2" id="KW-0175">Coiled coil</keyword>
<feature type="coiled-coil region" evidence="2">
    <location>
        <begin position="86"/>
        <end position="130"/>
    </location>
</feature>